<accession>A0A067CPH7</accession>
<keyword evidence="2" id="KW-0472">Membrane</keyword>
<dbReference type="GO" id="GO:0004674">
    <property type="term" value="F:protein serine/threonine kinase activity"/>
    <property type="evidence" value="ECO:0007669"/>
    <property type="project" value="TreeGrafter"/>
</dbReference>
<keyword evidence="2" id="KW-1133">Transmembrane helix</keyword>
<dbReference type="PROSITE" id="PS00108">
    <property type="entry name" value="PROTEIN_KINASE_ST"/>
    <property type="match status" value="1"/>
</dbReference>
<dbReference type="RefSeq" id="XP_012197048.1">
    <property type="nucleotide sequence ID" value="XM_012341658.1"/>
</dbReference>
<dbReference type="KEGG" id="spar:SPRG_03078"/>
<keyword evidence="4" id="KW-0418">Kinase</keyword>
<dbReference type="PRINTS" id="PR00109">
    <property type="entry name" value="TYRKINASE"/>
</dbReference>
<feature type="compositionally biased region" description="Polar residues" evidence="1">
    <location>
        <begin position="184"/>
        <end position="198"/>
    </location>
</feature>
<keyword evidence="2" id="KW-0812">Transmembrane</keyword>
<proteinExistence type="predicted"/>
<dbReference type="Pfam" id="PF00069">
    <property type="entry name" value="Pkinase"/>
    <property type="match status" value="1"/>
</dbReference>
<dbReference type="AlphaFoldDB" id="A0A067CPH7"/>
<dbReference type="OMA" id="IGDITIM"/>
<dbReference type="VEuPathDB" id="FungiDB:SPRG_03078"/>
<feature type="region of interest" description="Disordered" evidence="1">
    <location>
        <begin position="171"/>
        <end position="206"/>
    </location>
</feature>
<dbReference type="InterPro" id="IPR008271">
    <property type="entry name" value="Ser/Thr_kinase_AS"/>
</dbReference>
<evidence type="ECO:0000313" key="5">
    <source>
        <dbReference type="Proteomes" id="UP000030745"/>
    </source>
</evidence>
<reference evidence="4 5" key="1">
    <citation type="journal article" date="2013" name="PLoS Genet.">
        <title>Distinctive expansion of potential virulence genes in the genome of the oomycete fish pathogen Saprolegnia parasitica.</title>
        <authorList>
            <person name="Jiang R.H."/>
            <person name="de Bruijn I."/>
            <person name="Haas B.J."/>
            <person name="Belmonte R."/>
            <person name="Lobach L."/>
            <person name="Christie J."/>
            <person name="van den Ackerveken G."/>
            <person name="Bottin A."/>
            <person name="Bulone V."/>
            <person name="Diaz-Moreno S.M."/>
            <person name="Dumas B."/>
            <person name="Fan L."/>
            <person name="Gaulin E."/>
            <person name="Govers F."/>
            <person name="Grenville-Briggs L.J."/>
            <person name="Horner N.R."/>
            <person name="Levin J.Z."/>
            <person name="Mammella M."/>
            <person name="Meijer H.J."/>
            <person name="Morris P."/>
            <person name="Nusbaum C."/>
            <person name="Oome S."/>
            <person name="Phillips A.J."/>
            <person name="van Rooyen D."/>
            <person name="Rzeszutek E."/>
            <person name="Saraiva M."/>
            <person name="Secombes C.J."/>
            <person name="Seidl M.F."/>
            <person name="Snel B."/>
            <person name="Stassen J.H."/>
            <person name="Sykes S."/>
            <person name="Tripathy S."/>
            <person name="van den Berg H."/>
            <person name="Vega-Arreguin J.C."/>
            <person name="Wawra S."/>
            <person name="Young S.K."/>
            <person name="Zeng Q."/>
            <person name="Dieguez-Uribeondo J."/>
            <person name="Russ C."/>
            <person name="Tyler B.M."/>
            <person name="van West P."/>
        </authorList>
    </citation>
    <scope>NUCLEOTIDE SEQUENCE [LARGE SCALE GENOMIC DNA]</scope>
    <source>
        <strain evidence="4 5">CBS 223.65</strain>
    </source>
</reference>
<sequence length="494" mass="52849">MATTQCLPTAPCFEVSSGTCALADATLDDGRGRPFCDRAAGLQCQNGNSCYDSSFGCVCSGLRPCRLGTGACMPSSATCFASTNASALQSCVGGSSGAANLVNSLATTMPAATATSGGTDIVSTITTCALVLGALVAVAIIVFAIRARRRRLAMADEPALLTRHESIPALQSGRPCSARKHSSSSRPQTLVGSSVNTTGSAASSLSGSKGAYAMGDLDMHRVDIGDITIMRTLAQGAYGEVLLGRYQGAVVAIKRLLPTTQTREDVEKFICEAQLVARLDSTYVVAFVGVAWTKPQELLLMTEFLPRGDLRSLLEADASLPWAAKLRIAHDIAEGLVYLHMLEHKVVHRDLKSRNVLLTDDLHAKLTDFGIAREMDDATMTAGIGTYRWMAPEVLQDGHYDESADMYSFGVILFELDSHKLPYSDAVTSTGRPLTDTAIMAKVMLGHLRPTFSDASPSWLRELGTRCLSDDPYARPRAAEAAYKIQVELRRLEH</sequence>
<keyword evidence="5" id="KW-1185">Reference proteome</keyword>
<name>A0A067CPH7_SAPPC</name>
<dbReference type="SUPFAM" id="SSF56112">
    <property type="entry name" value="Protein kinase-like (PK-like)"/>
    <property type="match status" value="1"/>
</dbReference>
<evidence type="ECO:0000313" key="4">
    <source>
        <dbReference type="EMBL" id="KDO32604.1"/>
    </source>
</evidence>
<dbReference type="SMART" id="SM00220">
    <property type="entry name" value="S_TKc"/>
    <property type="match status" value="1"/>
</dbReference>
<keyword evidence="4" id="KW-0808">Transferase</keyword>
<dbReference type="OrthoDB" id="339325at2759"/>
<dbReference type="EMBL" id="KK583195">
    <property type="protein sequence ID" value="KDO32604.1"/>
    <property type="molecule type" value="Genomic_DNA"/>
</dbReference>
<evidence type="ECO:0000259" key="3">
    <source>
        <dbReference type="PROSITE" id="PS50011"/>
    </source>
</evidence>
<protein>
    <submittedName>
        <fullName evidence="4">TKL protein kinase</fullName>
    </submittedName>
</protein>
<evidence type="ECO:0000256" key="2">
    <source>
        <dbReference type="SAM" id="Phobius"/>
    </source>
</evidence>
<dbReference type="InterPro" id="IPR001245">
    <property type="entry name" value="Ser-Thr/Tyr_kinase_cat_dom"/>
</dbReference>
<dbReference type="Proteomes" id="UP000030745">
    <property type="component" value="Unassembled WGS sequence"/>
</dbReference>
<dbReference type="GeneID" id="24125610"/>
<feature type="transmembrane region" description="Helical" evidence="2">
    <location>
        <begin position="121"/>
        <end position="145"/>
    </location>
</feature>
<dbReference type="STRING" id="695850.A0A067CPH7"/>
<dbReference type="PANTHER" id="PTHR44329:SF214">
    <property type="entry name" value="PROTEIN KINASE DOMAIN-CONTAINING PROTEIN"/>
    <property type="match status" value="1"/>
</dbReference>
<evidence type="ECO:0000256" key="1">
    <source>
        <dbReference type="SAM" id="MobiDB-lite"/>
    </source>
</evidence>
<dbReference type="InterPro" id="IPR051681">
    <property type="entry name" value="Ser/Thr_Kinases-Pseudokinases"/>
</dbReference>
<feature type="domain" description="Protein kinase" evidence="3">
    <location>
        <begin position="227"/>
        <end position="494"/>
    </location>
</feature>
<dbReference type="InterPro" id="IPR011009">
    <property type="entry name" value="Kinase-like_dom_sf"/>
</dbReference>
<organism evidence="4 5">
    <name type="scientific">Saprolegnia parasitica (strain CBS 223.65)</name>
    <dbReference type="NCBI Taxonomy" id="695850"/>
    <lineage>
        <taxon>Eukaryota</taxon>
        <taxon>Sar</taxon>
        <taxon>Stramenopiles</taxon>
        <taxon>Oomycota</taxon>
        <taxon>Saprolegniomycetes</taxon>
        <taxon>Saprolegniales</taxon>
        <taxon>Saprolegniaceae</taxon>
        <taxon>Saprolegnia</taxon>
    </lineage>
</organism>
<dbReference type="PROSITE" id="PS50011">
    <property type="entry name" value="PROTEIN_KINASE_DOM"/>
    <property type="match status" value="1"/>
</dbReference>
<dbReference type="Gene3D" id="1.10.510.10">
    <property type="entry name" value="Transferase(Phosphotransferase) domain 1"/>
    <property type="match status" value="1"/>
</dbReference>
<dbReference type="InterPro" id="IPR000719">
    <property type="entry name" value="Prot_kinase_dom"/>
</dbReference>
<dbReference type="GO" id="GO:0005524">
    <property type="term" value="F:ATP binding"/>
    <property type="evidence" value="ECO:0007669"/>
    <property type="project" value="InterPro"/>
</dbReference>
<gene>
    <name evidence="4" type="ORF">SPRG_03078</name>
</gene>
<dbReference type="PANTHER" id="PTHR44329">
    <property type="entry name" value="SERINE/THREONINE-PROTEIN KINASE TNNI3K-RELATED"/>
    <property type="match status" value="1"/>
</dbReference>